<reference evidence="1 2" key="1">
    <citation type="submission" date="2016-10" db="EMBL/GenBank/DDBJ databases">
        <authorList>
            <person name="de Groot N.N."/>
        </authorList>
    </citation>
    <scope>NUCLEOTIDE SEQUENCE [LARGE SCALE GENOMIC DNA]</scope>
    <source>
        <strain evidence="1 2">CGMCC 1.10238</strain>
    </source>
</reference>
<name>A0A1H8VTL5_9BACL</name>
<gene>
    <name evidence="1" type="ORF">SAMN04487895_12752</name>
</gene>
<dbReference type="STRING" id="1333845.SAMN04487895_12752"/>
<dbReference type="AlphaFoldDB" id="A0A1H8VTL5"/>
<evidence type="ECO:0000313" key="2">
    <source>
        <dbReference type="Proteomes" id="UP000198809"/>
    </source>
</evidence>
<organism evidence="1 2">
    <name type="scientific">Paenibacillus sophorae</name>
    <dbReference type="NCBI Taxonomy" id="1333845"/>
    <lineage>
        <taxon>Bacteria</taxon>
        <taxon>Bacillati</taxon>
        <taxon>Bacillota</taxon>
        <taxon>Bacilli</taxon>
        <taxon>Bacillales</taxon>
        <taxon>Paenibacillaceae</taxon>
        <taxon>Paenibacillus</taxon>
    </lineage>
</organism>
<dbReference type="Proteomes" id="UP000198809">
    <property type="component" value="Unassembled WGS sequence"/>
</dbReference>
<dbReference type="EMBL" id="FODH01000027">
    <property type="protein sequence ID" value="SEP18721.1"/>
    <property type="molecule type" value="Genomic_DNA"/>
</dbReference>
<dbReference type="RefSeq" id="WP_036603509.1">
    <property type="nucleotide sequence ID" value="NZ_FODH01000027.1"/>
</dbReference>
<sequence length="129" mass="14917">MSIAIRKDQPSAQASEWVKSSMREVTRLHGVSGLLSSLKSDIDKRHSEDRMRCWRLLLPIARAVVWEEYVRYGETLDVYTNLDDREDEVSSPFEPVISAQLLSGLGAYAEWHTDPMRNEFSCWDREVRG</sequence>
<evidence type="ECO:0000313" key="1">
    <source>
        <dbReference type="EMBL" id="SEP18721.1"/>
    </source>
</evidence>
<proteinExistence type="predicted"/>
<protein>
    <submittedName>
        <fullName evidence="1">Uncharacterized protein</fullName>
    </submittedName>
</protein>
<accession>A0A1H8VTL5</accession>